<dbReference type="Ensembl" id="ENSNPET00000019823.1">
    <property type="protein sequence ID" value="ENSNPEP00000019324.1"/>
    <property type="gene ID" value="ENSNPEG00000014409.1"/>
</dbReference>
<dbReference type="PROSITE" id="PS50835">
    <property type="entry name" value="IG_LIKE"/>
    <property type="match status" value="1"/>
</dbReference>
<evidence type="ECO:0000256" key="1">
    <source>
        <dbReference type="SAM" id="MobiDB-lite"/>
    </source>
</evidence>
<dbReference type="InterPro" id="IPR013098">
    <property type="entry name" value="Ig_I-set"/>
</dbReference>
<dbReference type="SMART" id="SM00409">
    <property type="entry name" value="IG"/>
    <property type="match status" value="1"/>
</dbReference>
<dbReference type="InterPro" id="IPR007110">
    <property type="entry name" value="Ig-like_dom"/>
</dbReference>
<evidence type="ECO:0000313" key="3">
    <source>
        <dbReference type="Ensembl" id="ENSNPEP00000019324.1"/>
    </source>
</evidence>
<accession>A0A8C7EH23</accession>
<dbReference type="InterPro" id="IPR013783">
    <property type="entry name" value="Ig-like_fold"/>
</dbReference>
<dbReference type="Pfam" id="PF07679">
    <property type="entry name" value="I-set"/>
    <property type="match status" value="1"/>
</dbReference>
<evidence type="ECO:0000259" key="2">
    <source>
        <dbReference type="PROSITE" id="PS50835"/>
    </source>
</evidence>
<dbReference type="FunFam" id="2.60.40.10:FF:000022">
    <property type="entry name" value="Cardiac titin"/>
    <property type="match status" value="1"/>
</dbReference>
<protein>
    <recommendedName>
        <fullName evidence="2">Ig-like domain-containing protein</fullName>
    </recommendedName>
</protein>
<feature type="domain" description="Ig-like" evidence="2">
    <location>
        <begin position="23"/>
        <end position="114"/>
    </location>
</feature>
<dbReference type="SUPFAM" id="SSF48726">
    <property type="entry name" value="Immunoglobulin"/>
    <property type="match status" value="1"/>
</dbReference>
<dbReference type="CDD" id="cd00096">
    <property type="entry name" value="Ig"/>
    <property type="match status" value="1"/>
</dbReference>
<dbReference type="InterPro" id="IPR003599">
    <property type="entry name" value="Ig_sub"/>
</dbReference>
<name>A0A8C7EH23_NOTPE</name>
<keyword evidence="4" id="KW-1185">Reference proteome</keyword>
<evidence type="ECO:0000313" key="4">
    <source>
        <dbReference type="Proteomes" id="UP000694420"/>
    </source>
</evidence>
<dbReference type="InterPro" id="IPR036179">
    <property type="entry name" value="Ig-like_dom_sf"/>
</dbReference>
<dbReference type="InterPro" id="IPR003598">
    <property type="entry name" value="Ig_sub2"/>
</dbReference>
<proteinExistence type="predicted"/>
<reference evidence="3" key="2">
    <citation type="submission" date="2025-09" db="UniProtKB">
        <authorList>
            <consortium name="Ensembl"/>
        </authorList>
    </citation>
    <scope>IDENTIFICATION</scope>
</reference>
<dbReference type="PANTHER" id="PTHR47633:SF4">
    <property type="entry name" value="MYOPALLADIN ISOFORM X1"/>
    <property type="match status" value="1"/>
</dbReference>
<feature type="region of interest" description="Disordered" evidence="1">
    <location>
        <begin position="100"/>
        <end position="123"/>
    </location>
</feature>
<dbReference type="SMART" id="SM00408">
    <property type="entry name" value="IGc2"/>
    <property type="match status" value="1"/>
</dbReference>
<dbReference type="Gene3D" id="2.60.40.10">
    <property type="entry name" value="Immunoglobulins"/>
    <property type="match status" value="1"/>
</dbReference>
<reference evidence="3" key="1">
    <citation type="submission" date="2025-08" db="UniProtKB">
        <authorList>
            <consortium name="Ensembl"/>
        </authorList>
    </citation>
    <scope>IDENTIFICATION</scope>
</reference>
<dbReference type="PANTHER" id="PTHR47633">
    <property type="entry name" value="IMMUNOGLOBULIN"/>
    <property type="match status" value="1"/>
</dbReference>
<sequence>TLAPFEEAQLCFRLPLKALCQSPFIQMPTPIVALREGQSTTFECQVVGTPEIHVTWYLDGNEVTDRAKYSISFIDGLATLKVTQAKVCDSGTYVCEAHNDAGSESSHNPAGKASCSTKVTVKG</sequence>
<organism evidence="3 4">
    <name type="scientific">Nothoprocta perdicaria</name>
    <name type="common">Chilean tinamou</name>
    <name type="synonym">Crypturus perdicarius</name>
    <dbReference type="NCBI Taxonomy" id="30464"/>
    <lineage>
        <taxon>Eukaryota</taxon>
        <taxon>Metazoa</taxon>
        <taxon>Chordata</taxon>
        <taxon>Craniata</taxon>
        <taxon>Vertebrata</taxon>
        <taxon>Euteleostomi</taxon>
        <taxon>Archelosauria</taxon>
        <taxon>Archosauria</taxon>
        <taxon>Dinosauria</taxon>
        <taxon>Saurischia</taxon>
        <taxon>Theropoda</taxon>
        <taxon>Coelurosauria</taxon>
        <taxon>Aves</taxon>
        <taxon>Palaeognathae</taxon>
        <taxon>Tinamiformes</taxon>
        <taxon>Tinamidae</taxon>
        <taxon>Nothoprocta</taxon>
    </lineage>
</organism>
<dbReference type="AlphaFoldDB" id="A0A8C7EH23"/>
<dbReference type="Proteomes" id="UP000694420">
    <property type="component" value="Unplaced"/>
</dbReference>
<feature type="compositionally biased region" description="Polar residues" evidence="1">
    <location>
        <begin position="102"/>
        <end position="123"/>
    </location>
</feature>